<organism evidence="15 16">
    <name type="scientific">Corynebacterium tapiri</name>
    <dbReference type="NCBI Taxonomy" id="1448266"/>
    <lineage>
        <taxon>Bacteria</taxon>
        <taxon>Bacillati</taxon>
        <taxon>Actinomycetota</taxon>
        <taxon>Actinomycetes</taxon>
        <taxon>Mycobacteriales</taxon>
        <taxon>Corynebacteriaceae</taxon>
        <taxon>Corynebacterium</taxon>
    </lineage>
</organism>
<feature type="domain" description="ABC transporter" evidence="14">
    <location>
        <begin position="474"/>
        <end position="769"/>
    </location>
</feature>
<name>A0A5C4U6L9_9CORY</name>
<dbReference type="EMBL" id="VDHJ01000001">
    <property type="protein sequence ID" value="TNM00542.1"/>
    <property type="molecule type" value="Genomic_DNA"/>
</dbReference>
<keyword evidence="5" id="KW-0227">DNA damage</keyword>
<evidence type="ECO:0000256" key="6">
    <source>
        <dbReference type="ARBA" id="ARBA00022769"/>
    </source>
</evidence>
<evidence type="ECO:0000256" key="10">
    <source>
        <dbReference type="ARBA" id="ARBA00023204"/>
    </source>
</evidence>
<comment type="subcellular location">
    <subcellularLocation>
        <location evidence="1">Cytoplasm</location>
    </subcellularLocation>
</comment>
<evidence type="ECO:0000259" key="14">
    <source>
        <dbReference type="PROSITE" id="PS50893"/>
    </source>
</evidence>
<dbReference type="InterPro" id="IPR027417">
    <property type="entry name" value="P-loop_NTPase"/>
</dbReference>
<comment type="caution">
    <text evidence="15">The sequence shown here is derived from an EMBL/GenBank/DDBJ whole genome shotgun (WGS) entry which is preliminary data.</text>
</comment>
<sequence>MNPTDPHEAIRLRGARVNNLQAVDVDIPKRQLTVLTGVSGSGKSSLAFDTIAAESQRLINETYSTFVQGFMPSLARPDYDELSGLTAAIVVDQSPMGSNPRSTVGTATDAVGPMRVLFSRIAEPSVGGPGAYSFNVPSVSGGGAIQVGNKKKVVKQYRRTGGMCPNCEGRGQVSDVVLSELVDEDLSLADGALRIPGYKTGGWNYRLYAESGLVDPEKKIRDYTKEEHHNLFFHEEKRMKIAGINMSYEGLVPRLQKSMLAKERASMQKHIGEFVDRAVRFITCPECDGTRLAEHARTSTIEGKSIADLCTMEVGDLVEWFSQLRHSGAQELIDSIRAVLQSFVAVGLDYLTLDRPTSSLSGGEAQRAKMIRHLGSALTDATYVFDEPSAGLHPEDIGRVNDLLEQLRDKSNTVIVVEHNPATIMRADHVIDVGPGAGSAGGHVVFEGTPQDLAVSDTVTGRHLADRTPLKSEVRTPQGHLEVHDATRNNLQSVNVQVPLGVLTAITGVAGSGKSSLVAELAESNPDLVVVDQSPIAGSRRSNPATYTGALDSIRKAFAKATGTKPALFSANSEGACPQCKGAGVVYVDLGFMQGADTLCEVCEGRRFDAAVLEYTFGDYSIADVLDMPASQAAEFFAAKETKVPAAAKICNRLVQVGLGYITLGQPLSTLSGGERQRLKLAARMGEKAQTIILDEPTTGLHLADTEVILSLLDALVDAGTSVIVIEHNLAVIAHADHVIDMGPGAGSQGGQVVFAGTPAELAAADTTTGRHLAAYKD</sequence>
<dbReference type="AlphaFoldDB" id="A0A5C4U6L9"/>
<keyword evidence="3" id="KW-0677">Repeat</keyword>
<evidence type="ECO:0000313" key="15">
    <source>
        <dbReference type="EMBL" id="TNM00542.1"/>
    </source>
</evidence>
<keyword evidence="4" id="KW-0547">Nucleotide-binding</keyword>
<dbReference type="SMART" id="SM00382">
    <property type="entry name" value="AAA"/>
    <property type="match status" value="2"/>
</dbReference>
<evidence type="ECO:0000256" key="4">
    <source>
        <dbReference type="ARBA" id="ARBA00022741"/>
    </source>
</evidence>
<keyword evidence="6" id="KW-0228">DNA excision</keyword>
<accession>A0A5C4U6L9</accession>
<dbReference type="Proteomes" id="UP000312032">
    <property type="component" value="Unassembled WGS sequence"/>
</dbReference>
<dbReference type="GO" id="GO:0016887">
    <property type="term" value="F:ATP hydrolysis activity"/>
    <property type="evidence" value="ECO:0007669"/>
    <property type="project" value="InterPro"/>
</dbReference>
<dbReference type="GO" id="GO:0005737">
    <property type="term" value="C:cytoplasm"/>
    <property type="evidence" value="ECO:0007669"/>
    <property type="project" value="UniProtKB-SubCell"/>
</dbReference>
<dbReference type="GO" id="GO:0003677">
    <property type="term" value="F:DNA binding"/>
    <property type="evidence" value="ECO:0007669"/>
    <property type="project" value="UniProtKB-KW"/>
</dbReference>
<evidence type="ECO:0000256" key="1">
    <source>
        <dbReference type="ARBA" id="ARBA00004496"/>
    </source>
</evidence>
<evidence type="ECO:0000256" key="12">
    <source>
        <dbReference type="ARBA" id="ARBA00039316"/>
    </source>
</evidence>
<dbReference type="GO" id="GO:0005524">
    <property type="term" value="F:ATP binding"/>
    <property type="evidence" value="ECO:0007669"/>
    <property type="project" value="UniProtKB-KW"/>
</dbReference>
<keyword evidence="10" id="KW-0234">DNA repair</keyword>
<gene>
    <name evidence="15" type="ORF">FHE74_00940</name>
</gene>
<evidence type="ECO:0000256" key="2">
    <source>
        <dbReference type="ARBA" id="ARBA00022490"/>
    </source>
</evidence>
<dbReference type="InterPro" id="IPR003593">
    <property type="entry name" value="AAA+_ATPase"/>
</dbReference>
<evidence type="ECO:0000256" key="7">
    <source>
        <dbReference type="ARBA" id="ARBA00022840"/>
    </source>
</evidence>
<dbReference type="PANTHER" id="PTHR43152:SF2">
    <property type="entry name" value="DRUG RESISTANCE ABC TRANSPORTER"/>
    <property type="match status" value="1"/>
</dbReference>
<dbReference type="InterPro" id="IPR003439">
    <property type="entry name" value="ABC_transporter-like_ATP-bd"/>
</dbReference>
<dbReference type="SUPFAM" id="SSF52540">
    <property type="entry name" value="P-loop containing nucleoside triphosphate hydrolases"/>
    <property type="match status" value="2"/>
</dbReference>
<evidence type="ECO:0000313" key="16">
    <source>
        <dbReference type="Proteomes" id="UP000312032"/>
    </source>
</evidence>
<dbReference type="RefSeq" id="WP_139464540.1">
    <property type="nucleotide sequence ID" value="NZ_VDHJ01000001.1"/>
</dbReference>
<dbReference type="GO" id="GO:0004518">
    <property type="term" value="F:nuclease activity"/>
    <property type="evidence" value="ECO:0007669"/>
    <property type="project" value="UniProtKB-KW"/>
</dbReference>
<dbReference type="OrthoDB" id="9809851at2"/>
<evidence type="ECO:0000256" key="3">
    <source>
        <dbReference type="ARBA" id="ARBA00022737"/>
    </source>
</evidence>
<evidence type="ECO:0000256" key="13">
    <source>
        <dbReference type="ARBA" id="ARBA00042156"/>
    </source>
</evidence>
<keyword evidence="8" id="KW-0267">Excision nuclease</keyword>
<evidence type="ECO:0000256" key="11">
    <source>
        <dbReference type="ARBA" id="ARBA00038000"/>
    </source>
</evidence>
<proteinExistence type="inferred from homology"/>
<dbReference type="GO" id="GO:0006281">
    <property type="term" value="P:DNA repair"/>
    <property type="evidence" value="ECO:0007669"/>
    <property type="project" value="UniProtKB-KW"/>
</dbReference>
<keyword evidence="9" id="KW-0238">DNA-binding</keyword>
<protein>
    <recommendedName>
        <fullName evidence="12">UvrABC system protein A</fullName>
    </recommendedName>
    <alternativeName>
        <fullName evidence="13">Excinuclease ABC subunit A</fullName>
    </alternativeName>
</protein>
<keyword evidence="7" id="KW-0067">ATP-binding</keyword>
<keyword evidence="2" id="KW-0963">Cytoplasm</keyword>
<reference evidence="15 16" key="1">
    <citation type="submission" date="2019-06" db="EMBL/GenBank/DDBJ databases">
        <authorList>
            <person name="Li J."/>
        </authorList>
    </citation>
    <scope>NUCLEOTIDE SEQUENCE [LARGE SCALE GENOMIC DNA]</scope>
    <source>
        <strain evidence="15 16">LMG 28165</strain>
    </source>
</reference>
<dbReference type="Gene3D" id="1.10.8.280">
    <property type="entry name" value="ABC transporter ATPase domain-like"/>
    <property type="match status" value="1"/>
</dbReference>
<dbReference type="PANTHER" id="PTHR43152">
    <property type="entry name" value="UVRABC SYSTEM PROTEIN A"/>
    <property type="match status" value="1"/>
</dbReference>
<dbReference type="Pfam" id="PF00005">
    <property type="entry name" value="ABC_tran"/>
    <property type="match status" value="1"/>
</dbReference>
<dbReference type="PROSITE" id="PS50893">
    <property type="entry name" value="ABC_TRANSPORTER_2"/>
    <property type="match status" value="1"/>
</dbReference>
<evidence type="ECO:0000256" key="9">
    <source>
        <dbReference type="ARBA" id="ARBA00023125"/>
    </source>
</evidence>
<comment type="similarity">
    <text evidence="11">Belongs to the ABC transporter superfamily. UvrA family.</text>
</comment>
<keyword evidence="16" id="KW-1185">Reference proteome</keyword>
<evidence type="ECO:0000256" key="5">
    <source>
        <dbReference type="ARBA" id="ARBA00022763"/>
    </source>
</evidence>
<dbReference type="Gene3D" id="1.20.1580.10">
    <property type="entry name" value="ABC transporter ATPase like domain"/>
    <property type="match status" value="2"/>
</dbReference>
<dbReference type="Gene3D" id="3.40.50.300">
    <property type="entry name" value="P-loop containing nucleotide triphosphate hydrolases"/>
    <property type="match status" value="2"/>
</dbReference>
<evidence type="ECO:0000256" key="8">
    <source>
        <dbReference type="ARBA" id="ARBA00022881"/>
    </source>
</evidence>